<evidence type="ECO:0000313" key="2">
    <source>
        <dbReference type="EMBL" id="EJW98680.1"/>
    </source>
</evidence>
<keyword evidence="1" id="KW-0812">Transmembrane</keyword>
<name>J9CFA7_9ZZZZ</name>
<feature type="transmembrane region" description="Helical" evidence="1">
    <location>
        <begin position="6"/>
        <end position="24"/>
    </location>
</feature>
<reference evidence="2" key="1">
    <citation type="journal article" date="2012" name="PLoS ONE">
        <title>Gene sets for utilization of primary and secondary nutrition supplies in the distal gut of endangered iberian lynx.</title>
        <authorList>
            <person name="Alcaide M."/>
            <person name="Messina E."/>
            <person name="Richter M."/>
            <person name="Bargiela R."/>
            <person name="Peplies J."/>
            <person name="Huws S.A."/>
            <person name="Newbold C.J."/>
            <person name="Golyshin P.N."/>
            <person name="Simon M.A."/>
            <person name="Lopez G."/>
            <person name="Yakimov M.M."/>
            <person name="Ferrer M."/>
        </authorList>
    </citation>
    <scope>NUCLEOTIDE SEQUENCE</scope>
</reference>
<dbReference type="EMBL" id="AMCI01004153">
    <property type="protein sequence ID" value="EJW98680.1"/>
    <property type="molecule type" value="Genomic_DNA"/>
</dbReference>
<protein>
    <submittedName>
        <fullName evidence="2">Uncharacterized protein</fullName>
    </submittedName>
</protein>
<accession>J9CFA7</accession>
<organism evidence="2">
    <name type="scientific">gut metagenome</name>
    <dbReference type="NCBI Taxonomy" id="749906"/>
    <lineage>
        <taxon>unclassified sequences</taxon>
        <taxon>metagenomes</taxon>
        <taxon>organismal metagenomes</taxon>
    </lineage>
</organism>
<comment type="caution">
    <text evidence="2">The sequence shown here is derived from an EMBL/GenBank/DDBJ whole genome shotgun (WGS) entry which is preliminary data.</text>
</comment>
<gene>
    <name evidence="2" type="ORF">EVA_13214</name>
</gene>
<sequence>MPSKRVFSTTGHLLWLPFIWIGIFKRRLLRLLNDRASVLQAVQTVHRPRKILLLLLFL</sequence>
<keyword evidence="1" id="KW-0472">Membrane</keyword>
<evidence type="ECO:0000256" key="1">
    <source>
        <dbReference type="SAM" id="Phobius"/>
    </source>
</evidence>
<proteinExistence type="predicted"/>
<dbReference type="AlphaFoldDB" id="J9CFA7"/>
<keyword evidence="1" id="KW-1133">Transmembrane helix</keyword>